<comment type="pathway">
    <text evidence="18">Nucleotide-sugar biosynthesis; UDP-N-acetyl-alpha-D-glucosamine biosynthesis; UDP-N-acetyl-alpha-D-glucosamine from N-acetyl-alpha-D-glucosamine 1-phosphate: step 1/1.</text>
</comment>
<dbReference type="InterPro" id="IPR025877">
    <property type="entry name" value="MobA-like_NTP_Trfase"/>
</dbReference>
<dbReference type="RefSeq" id="WP_204699866.1">
    <property type="nucleotide sequence ID" value="NZ_JAFBEC010000027.1"/>
</dbReference>
<evidence type="ECO:0000256" key="11">
    <source>
        <dbReference type="ARBA" id="ARBA00022984"/>
    </source>
</evidence>
<keyword evidence="8 18" id="KW-0677">Repeat</keyword>
<evidence type="ECO:0000256" key="18">
    <source>
        <dbReference type="HAMAP-Rule" id="MF_01631"/>
    </source>
</evidence>
<dbReference type="Pfam" id="PF00132">
    <property type="entry name" value="Hexapep"/>
    <property type="match status" value="1"/>
</dbReference>
<keyword evidence="12 18" id="KW-0511">Multifunctional enzyme</keyword>
<accession>A0ABS2PIQ2</accession>
<keyword evidence="9 18" id="KW-0460">Magnesium</keyword>
<feature type="binding site" evidence="18">
    <location>
        <position position="229"/>
    </location>
    <ligand>
        <name>UDP-N-acetyl-alpha-D-glucosamine</name>
        <dbReference type="ChEBI" id="CHEBI:57705"/>
    </ligand>
</feature>
<keyword evidence="6 18" id="KW-0548">Nucleotidyltransferase</keyword>
<dbReference type="GO" id="GO:0003977">
    <property type="term" value="F:UDP-N-acetylglucosamine diphosphorylase activity"/>
    <property type="evidence" value="ECO:0007669"/>
    <property type="project" value="UniProtKB-EC"/>
</dbReference>
<feature type="region of interest" description="Pyrophosphorylase" evidence="18">
    <location>
        <begin position="1"/>
        <end position="231"/>
    </location>
</feature>
<evidence type="ECO:0000256" key="4">
    <source>
        <dbReference type="ARBA" id="ARBA00022490"/>
    </source>
</evidence>
<dbReference type="EMBL" id="JAFBEC010000027">
    <property type="protein sequence ID" value="MBM7635157.1"/>
    <property type="molecule type" value="Genomic_DNA"/>
</dbReference>
<dbReference type="NCBIfam" id="TIGR01173">
    <property type="entry name" value="glmU"/>
    <property type="match status" value="1"/>
</dbReference>
<dbReference type="Pfam" id="PF12804">
    <property type="entry name" value="NTP_transf_3"/>
    <property type="match status" value="1"/>
</dbReference>
<dbReference type="InterPro" id="IPR029044">
    <property type="entry name" value="Nucleotide-diphossugar_trans"/>
</dbReference>
<feature type="binding site" evidence="18">
    <location>
        <begin position="387"/>
        <end position="388"/>
    </location>
    <ligand>
        <name>acetyl-CoA</name>
        <dbReference type="ChEBI" id="CHEBI:57288"/>
    </ligand>
</feature>
<dbReference type="InterPro" id="IPR001451">
    <property type="entry name" value="Hexapep"/>
</dbReference>
<evidence type="ECO:0000256" key="8">
    <source>
        <dbReference type="ARBA" id="ARBA00022737"/>
    </source>
</evidence>
<dbReference type="GO" id="GO:0019134">
    <property type="term" value="F:glucosamine-1-phosphate N-acetyltransferase activity"/>
    <property type="evidence" value="ECO:0007669"/>
    <property type="project" value="UniProtKB-EC"/>
</dbReference>
<keyword evidence="10 18" id="KW-0133">Cell shape</keyword>
<comment type="pathway">
    <text evidence="18">Bacterial outer membrane biogenesis; LPS lipid A biosynthesis.</text>
</comment>
<evidence type="ECO:0000256" key="16">
    <source>
        <dbReference type="ARBA" id="ARBA00048493"/>
    </source>
</evidence>
<feature type="binding site" evidence="18">
    <location>
        <position position="378"/>
    </location>
    <ligand>
        <name>UDP-N-acetyl-alpha-D-glucosamine</name>
        <dbReference type="ChEBI" id="CHEBI:57705"/>
    </ligand>
</feature>
<keyword evidence="7 18" id="KW-0479">Metal-binding</keyword>
<feature type="binding site" evidence="18">
    <location>
        <position position="73"/>
    </location>
    <ligand>
        <name>UDP-N-acetyl-alpha-D-glucosamine</name>
        <dbReference type="ChEBI" id="CHEBI:57705"/>
    </ligand>
</feature>
<keyword evidence="4 18" id="KW-0963">Cytoplasm</keyword>
<feature type="binding site" evidence="18">
    <location>
        <position position="424"/>
    </location>
    <ligand>
        <name>acetyl-CoA</name>
        <dbReference type="ChEBI" id="CHEBI:57288"/>
    </ligand>
</feature>
<dbReference type="InterPro" id="IPR018357">
    <property type="entry name" value="Hexapep_transf_CS"/>
</dbReference>
<evidence type="ECO:0000256" key="10">
    <source>
        <dbReference type="ARBA" id="ARBA00022960"/>
    </source>
</evidence>
<evidence type="ECO:0000256" key="2">
    <source>
        <dbReference type="ARBA" id="ARBA00007707"/>
    </source>
</evidence>
<keyword evidence="11 18" id="KW-0573">Peptidoglycan synthesis</keyword>
<evidence type="ECO:0000256" key="15">
    <source>
        <dbReference type="ARBA" id="ARBA00048247"/>
    </source>
</evidence>
<feature type="binding site" evidence="18">
    <location>
        <position position="171"/>
    </location>
    <ligand>
        <name>UDP-N-acetyl-alpha-D-glucosamine</name>
        <dbReference type="ChEBI" id="CHEBI:57705"/>
    </ligand>
</feature>
<gene>
    <name evidence="18" type="primary">glmU</name>
    <name evidence="20" type="ORF">JOD17_004306</name>
</gene>
<dbReference type="InterPro" id="IPR050065">
    <property type="entry name" value="GlmU-like"/>
</dbReference>
<protein>
    <recommendedName>
        <fullName evidence="18">Bifunctional protein GlmU</fullName>
    </recommendedName>
    <domain>
        <recommendedName>
            <fullName evidence="18">UDP-N-acetylglucosamine pyrophosphorylase</fullName>
            <ecNumber evidence="18">2.7.7.23</ecNumber>
        </recommendedName>
        <alternativeName>
            <fullName evidence="18">N-acetylglucosamine-1-phosphate uridyltransferase</fullName>
        </alternativeName>
    </domain>
    <domain>
        <recommendedName>
            <fullName evidence="18">Glucosamine-1-phosphate N-acetyltransferase</fullName>
            <ecNumber evidence="18">2.3.1.157</ecNumber>
        </recommendedName>
    </domain>
</protein>
<comment type="pathway">
    <text evidence="18">Nucleotide-sugar biosynthesis; UDP-N-acetyl-alpha-D-glucosamine biosynthesis; N-acetyl-alpha-D-glucosamine 1-phosphate from alpha-D-glucosamine 6-phosphate (route II): step 2/2.</text>
</comment>
<feature type="domain" description="MobA-like NTP transferase" evidence="19">
    <location>
        <begin position="6"/>
        <end position="132"/>
    </location>
</feature>
<comment type="cofactor">
    <cofactor evidence="18">
        <name>Mg(2+)</name>
        <dbReference type="ChEBI" id="CHEBI:18420"/>
    </cofactor>
    <text evidence="18">Binds 1 Mg(2+) ion per subunit.</text>
</comment>
<dbReference type="CDD" id="cd02540">
    <property type="entry name" value="GT2_GlmU_N_bac"/>
    <property type="match status" value="1"/>
</dbReference>
<feature type="binding site" evidence="18">
    <location>
        <position position="441"/>
    </location>
    <ligand>
        <name>acetyl-CoA</name>
        <dbReference type="ChEBI" id="CHEBI:57288"/>
    </ligand>
</feature>
<feature type="region of interest" description="Linker" evidence="18">
    <location>
        <begin position="232"/>
        <end position="252"/>
    </location>
</feature>
<dbReference type="SUPFAM" id="SSF51161">
    <property type="entry name" value="Trimeric LpxA-like enzymes"/>
    <property type="match status" value="1"/>
</dbReference>
<dbReference type="InterPro" id="IPR005882">
    <property type="entry name" value="Bifunctional_GlmU"/>
</dbReference>
<evidence type="ECO:0000256" key="5">
    <source>
        <dbReference type="ARBA" id="ARBA00022679"/>
    </source>
</evidence>
<evidence type="ECO:0000256" key="3">
    <source>
        <dbReference type="ARBA" id="ARBA00007947"/>
    </source>
</evidence>
<evidence type="ECO:0000256" key="14">
    <source>
        <dbReference type="ARBA" id="ARBA00023316"/>
    </source>
</evidence>
<evidence type="ECO:0000259" key="19">
    <source>
        <dbReference type="Pfam" id="PF12804"/>
    </source>
</evidence>
<dbReference type="Gene3D" id="3.90.550.10">
    <property type="entry name" value="Spore Coat Polysaccharide Biosynthesis Protein SpsA, Chain A"/>
    <property type="match status" value="1"/>
</dbReference>
<dbReference type="EC" id="2.7.7.23" evidence="18"/>
<dbReference type="PROSITE" id="PS00101">
    <property type="entry name" value="HEXAPEP_TRANSFERASES"/>
    <property type="match status" value="1"/>
</dbReference>
<evidence type="ECO:0000313" key="21">
    <source>
        <dbReference type="Proteomes" id="UP000741863"/>
    </source>
</evidence>
<comment type="similarity">
    <text evidence="2 18">In the C-terminal section; belongs to the transferase hexapeptide repeat family.</text>
</comment>
<evidence type="ECO:0000256" key="7">
    <source>
        <dbReference type="ARBA" id="ARBA00022723"/>
    </source>
</evidence>
<name>A0ABS2PIQ2_9BACL</name>
<feature type="binding site" evidence="18">
    <location>
        <position position="334"/>
    </location>
    <ligand>
        <name>UDP-N-acetyl-alpha-D-glucosamine</name>
        <dbReference type="ChEBI" id="CHEBI:57705"/>
    </ligand>
</feature>
<comment type="subunit">
    <text evidence="18">Homotrimer.</text>
</comment>
<dbReference type="PANTHER" id="PTHR43584:SF3">
    <property type="entry name" value="BIFUNCTIONAL PROTEIN GLMU"/>
    <property type="match status" value="1"/>
</dbReference>
<comment type="caution">
    <text evidence="18">Lacks conserved residue(s) required for the propagation of feature annotation.</text>
</comment>
<dbReference type="InterPro" id="IPR011004">
    <property type="entry name" value="Trimer_LpxA-like_sf"/>
</dbReference>
<feature type="region of interest" description="N-acetyltransferase" evidence="18">
    <location>
        <begin position="253"/>
        <end position="457"/>
    </location>
</feature>
<feature type="binding site" evidence="18">
    <location>
        <position position="140"/>
    </location>
    <ligand>
        <name>UDP-N-acetyl-alpha-D-glucosamine</name>
        <dbReference type="ChEBI" id="CHEBI:57705"/>
    </ligand>
</feature>
<keyword evidence="21" id="KW-1185">Reference proteome</keyword>
<feature type="active site" description="Proton acceptor" evidence="18">
    <location>
        <position position="364"/>
    </location>
</feature>
<dbReference type="CDD" id="cd03353">
    <property type="entry name" value="LbH_GlmU_C"/>
    <property type="match status" value="1"/>
</dbReference>
<evidence type="ECO:0000256" key="17">
    <source>
        <dbReference type="ARBA" id="ARBA00049628"/>
    </source>
</evidence>
<keyword evidence="5 18" id="KW-0808">Transferase</keyword>
<comment type="caution">
    <text evidence="20">The sequence shown here is derived from an EMBL/GenBank/DDBJ whole genome shotgun (WGS) entry which is preliminary data.</text>
</comment>
<dbReference type="Gene3D" id="2.160.10.10">
    <property type="entry name" value="Hexapeptide repeat proteins"/>
    <property type="match status" value="1"/>
</dbReference>
<dbReference type="NCBIfam" id="NF010934">
    <property type="entry name" value="PRK14354.1"/>
    <property type="match status" value="1"/>
</dbReference>
<feature type="binding site" evidence="18">
    <location>
        <position position="229"/>
    </location>
    <ligand>
        <name>Mg(2+)</name>
        <dbReference type="ChEBI" id="CHEBI:18420"/>
    </ligand>
</feature>
<proteinExistence type="inferred from homology"/>
<dbReference type="Proteomes" id="UP000741863">
    <property type="component" value="Unassembled WGS sequence"/>
</dbReference>
<comment type="function">
    <text evidence="17 18">Catalyzes the last two sequential reactions in the de novo biosynthetic pathway for UDP-N-acetylglucosamine (UDP-GlcNAc). The C-terminal domain catalyzes the transfer of acetyl group from acetyl coenzyme A to glucosamine-1-phosphate (GlcN-1-P) to produce N-acetylglucosamine-1-phosphate (GlcNAc-1-P), which is converted into UDP-GlcNAc by the transfer of uridine 5-monophosphate (from uridine 5-triphosphate), a reaction catalyzed by the N-terminal domain.</text>
</comment>
<feature type="binding site" evidence="18">
    <location>
        <position position="103"/>
    </location>
    <ligand>
        <name>Mg(2+)</name>
        <dbReference type="ChEBI" id="CHEBI:18420"/>
    </ligand>
</feature>
<dbReference type="HAMAP" id="MF_01631">
    <property type="entry name" value="GlmU"/>
    <property type="match status" value="1"/>
</dbReference>
<comment type="similarity">
    <text evidence="3 18">In the N-terminal section; belongs to the N-acetylglucosamine-1-phosphate uridyltransferase family.</text>
</comment>
<feature type="binding site" evidence="18">
    <location>
        <begin position="78"/>
        <end position="79"/>
    </location>
    <ligand>
        <name>UDP-N-acetyl-alpha-D-glucosamine</name>
        <dbReference type="ChEBI" id="CHEBI:57705"/>
    </ligand>
</feature>
<comment type="catalytic activity">
    <reaction evidence="15 18">
        <text>alpha-D-glucosamine 1-phosphate + acetyl-CoA = N-acetyl-alpha-D-glucosamine 1-phosphate + CoA + H(+)</text>
        <dbReference type="Rhea" id="RHEA:13725"/>
        <dbReference type="ChEBI" id="CHEBI:15378"/>
        <dbReference type="ChEBI" id="CHEBI:57287"/>
        <dbReference type="ChEBI" id="CHEBI:57288"/>
        <dbReference type="ChEBI" id="CHEBI:57776"/>
        <dbReference type="ChEBI" id="CHEBI:58516"/>
        <dbReference type="EC" id="2.3.1.157"/>
    </reaction>
</comment>
<reference evidence="20 21" key="1">
    <citation type="submission" date="2021-01" db="EMBL/GenBank/DDBJ databases">
        <title>Genomic Encyclopedia of Type Strains, Phase IV (KMG-IV): sequencing the most valuable type-strain genomes for metagenomic binning, comparative biology and taxonomic classification.</title>
        <authorList>
            <person name="Goeker M."/>
        </authorList>
    </citation>
    <scope>NUCLEOTIDE SEQUENCE [LARGE SCALE GENOMIC DNA]</scope>
    <source>
        <strain evidence="20 21">DSM 25540</strain>
    </source>
</reference>
<dbReference type="PANTHER" id="PTHR43584">
    <property type="entry name" value="NUCLEOTIDYL TRANSFERASE"/>
    <property type="match status" value="1"/>
</dbReference>
<evidence type="ECO:0000256" key="12">
    <source>
        <dbReference type="ARBA" id="ARBA00023268"/>
    </source>
</evidence>
<dbReference type="InterPro" id="IPR038009">
    <property type="entry name" value="GlmU_C_LbH"/>
</dbReference>
<evidence type="ECO:0000256" key="6">
    <source>
        <dbReference type="ARBA" id="ARBA00022695"/>
    </source>
</evidence>
<comment type="subcellular location">
    <subcellularLocation>
        <location evidence="1 18">Cytoplasm</location>
    </subcellularLocation>
</comment>
<sequence>MSNRYAIILAAGQGTRMKSKLPKVLHQVCGKPMISHVLEQVQSAGFEESTVVIGHQGEEVKETLGDRCQFVWQHEQLGTGHAVKQAAPHLADRSGTTLVISADTPMISAETMKALSDYHEDRGAKVTVLTARVDDATGLGRIIRDPESGDVLRIVEHKDATLKERGISEINTATYCFDNEALFAALEKVTNENAQNEYYLPDVLEILKNEGERVAAFETHDGAEAMGVNDRLALSQAEQVMRKRINEHWMKQGVTFIAPDQTYVSADAELHPDTILHPGTVIRGKSIVHEGSEIGPNSEIEDSTIGSYSTIKQSVVTKSTVGRDVNIGPFAHVRPESTIHDEAKLGNFVEVKKSTIGKGSKANHLSYLGDANIGENVNVGCGSITVNYDGKEKHLTTIEDGAFIGCNANLVAPVTIGKGAFVAAGSTITDDVPDDSLALARARQTNKTGYMNKNDKK</sequence>
<feature type="binding site" evidence="18">
    <location>
        <position position="367"/>
    </location>
    <ligand>
        <name>UDP-N-acetyl-alpha-D-glucosamine</name>
        <dbReference type="ChEBI" id="CHEBI:57705"/>
    </ligand>
</feature>
<organism evidence="20 21">
    <name type="scientific">Geomicrobium sediminis</name>
    <dbReference type="NCBI Taxonomy" id="1347788"/>
    <lineage>
        <taxon>Bacteria</taxon>
        <taxon>Bacillati</taxon>
        <taxon>Bacillota</taxon>
        <taxon>Bacilli</taxon>
        <taxon>Bacillales</taxon>
        <taxon>Geomicrobium</taxon>
    </lineage>
</organism>
<evidence type="ECO:0000256" key="13">
    <source>
        <dbReference type="ARBA" id="ARBA00023315"/>
    </source>
</evidence>
<dbReference type="EC" id="2.3.1.157" evidence="18"/>
<feature type="binding site" evidence="18">
    <location>
        <begin position="9"/>
        <end position="12"/>
    </location>
    <ligand>
        <name>UDP-N-acetyl-alpha-D-glucosamine</name>
        <dbReference type="ChEBI" id="CHEBI:57705"/>
    </ligand>
</feature>
<feature type="binding site" evidence="18">
    <location>
        <position position="23"/>
    </location>
    <ligand>
        <name>UDP-N-acetyl-alpha-D-glucosamine</name>
        <dbReference type="ChEBI" id="CHEBI:57705"/>
    </ligand>
</feature>
<evidence type="ECO:0000256" key="1">
    <source>
        <dbReference type="ARBA" id="ARBA00004496"/>
    </source>
</evidence>
<feature type="binding site" evidence="18">
    <location>
        <position position="352"/>
    </location>
    <ligand>
        <name>UDP-N-acetyl-alpha-D-glucosamine</name>
        <dbReference type="ChEBI" id="CHEBI:57705"/>
    </ligand>
</feature>
<dbReference type="SUPFAM" id="SSF53448">
    <property type="entry name" value="Nucleotide-diphospho-sugar transferases"/>
    <property type="match status" value="1"/>
</dbReference>
<comment type="catalytic activity">
    <reaction evidence="16 18">
        <text>N-acetyl-alpha-D-glucosamine 1-phosphate + UTP + H(+) = UDP-N-acetyl-alpha-D-glucosamine + diphosphate</text>
        <dbReference type="Rhea" id="RHEA:13509"/>
        <dbReference type="ChEBI" id="CHEBI:15378"/>
        <dbReference type="ChEBI" id="CHEBI:33019"/>
        <dbReference type="ChEBI" id="CHEBI:46398"/>
        <dbReference type="ChEBI" id="CHEBI:57705"/>
        <dbReference type="ChEBI" id="CHEBI:57776"/>
        <dbReference type="EC" id="2.7.7.23"/>
    </reaction>
</comment>
<feature type="binding site" evidence="18">
    <location>
        <position position="156"/>
    </location>
    <ligand>
        <name>UDP-N-acetyl-alpha-D-glucosamine</name>
        <dbReference type="ChEBI" id="CHEBI:57705"/>
    </ligand>
</feature>
<evidence type="ECO:0000256" key="9">
    <source>
        <dbReference type="ARBA" id="ARBA00022842"/>
    </source>
</evidence>
<keyword evidence="14 18" id="KW-0961">Cell wall biogenesis/degradation</keyword>
<evidence type="ECO:0000313" key="20">
    <source>
        <dbReference type="EMBL" id="MBM7635157.1"/>
    </source>
</evidence>
<keyword evidence="13 18" id="KW-0012">Acyltransferase</keyword>